<accession>A0A561WWJ7</accession>
<dbReference type="Gene3D" id="1.10.260.40">
    <property type="entry name" value="lambda repressor-like DNA-binding domains"/>
    <property type="match status" value="1"/>
</dbReference>
<dbReference type="SUPFAM" id="SSF47413">
    <property type="entry name" value="lambda repressor-like DNA-binding domains"/>
    <property type="match status" value="1"/>
</dbReference>
<dbReference type="SMART" id="SM00530">
    <property type="entry name" value="HTH_XRE"/>
    <property type="match status" value="1"/>
</dbReference>
<feature type="domain" description="HTH cro/C1-type" evidence="1">
    <location>
        <begin position="19"/>
        <end position="74"/>
    </location>
</feature>
<keyword evidence="3" id="KW-1185">Reference proteome</keyword>
<evidence type="ECO:0000259" key="1">
    <source>
        <dbReference type="PROSITE" id="PS50943"/>
    </source>
</evidence>
<proteinExistence type="predicted"/>
<name>A0A561WWJ7_9ACTN</name>
<dbReference type="Pfam" id="PF13560">
    <property type="entry name" value="HTH_31"/>
    <property type="match status" value="1"/>
</dbReference>
<dbReference type="EMBL" id="VIXA01000001">
    <property type="protein sequence ID" value="TWG28233.1"/>
    <property type="molecule type" value="Genomic_DNA"/>
</dbReference>
<dbReference type="InterPro" id="IPR010982">
    <property type="entry name" value="Lambda_DNA-bd_dom_sf"/>
</dbReference>
<dbReference type="InterPro" id="IPR001387">
    <property type="entry name" value="Cro/C1-type_HTH"/>
</dbReference>
<protein>
    <submittedName>
        <fullName evidence="2">Helix-turn-helix protein</fullName>
    </submittedName>
</protein>
<evidence type="ECO:0000313" key="3">
    <source>
        <dbReference type="Proteomes" id="UP000319927"/>
    </source>
</evidence>
<dbReference type="PROSITE" id="PS50943">
    <property type="entry name" value="HTH_CROC1"/>
    <property type="match status" value="1"/>
</dbReference>
<dbReference type="GO" id="GO:0003677">
    <property type="term" value="F:DNA binding"/>
    <property type="evidence" value="ECO:0007669"/>
    <property type="project" value="InterPro"/>
</dbReference>
<dbReference type="AlphaFoldDB" id="A0A561WWJ7"/>
<organism evidence="2 3">
    <name type="scientific">Micromonospora palomenae</name>
    <dbReference type="NCBI Taxonomy" id="1461247"/>
    <lineage>
        <taxon>Bacteria</taxon>
        <taxon>Bacillati</taxon>
        <taxon>Actinomycetota</taxon>
        <taxon>Actinomycetes</taxon>
        <taxon>Micromonosporales</taxon>
        <taxon>Micromonosporaceae</taxon>
        <taxon>Micromonospora</taxon>
    </lineage>
</organism>
<comment type="caution">
    <text evidence="2">The sequence shown here is derived from an EMBL/GenBank/DDBJ whole genome shotgun (WGS) entry which is preliminary data.</text>
</comment>
<sequence length="287" mass="32563">MTVGGQGPTTNRRRLRLALRQTRLDRGYSLEDVRQAMEWSLSKVIRIESGTVSISVNDLRALLAFYGVTDADEVDGMVELARLARRRHWAAEYRDYVSASYMDFLGYEDDASRISQYHPFLIPGLLQTEDYARLVVTARPHYQADERAAAARVRLRMDRQERVFASGRQRTVRIVLDERALKPVHSTEIMKEQISKIQGLLPRLDLVILQQDTAAEPGFVGPFSLHEFDFNRDPDVVYLDNEPDDVALVEEADMVDGYKASFESLYALATSADSSHGREILEGGARH</sequence>
<dbReference type="Pfam" id="PF19054">
    <property type="entry name" value="DUF5753"/>
    <property type="match status" value="1"/>
</dbReference>
<dbReference type="CDD" id="cd00093">
    <property type="entry name" value="HTH_XRE"/>
    <property type="match status" value="1"/>
</dbReference>
<reference evidence="2 3" key="1">
    <citation type="submission" date="2019-06" db="EMBL/GenBank/DDBJ databases">
        <title>Sequencing the genomes of 1000 actinobacteria strains.</title>
        <authorList>
            <person name="Klenk H.-P."/>
        </authorList>
    </citation>
    <scope>NUCLEOTIDE SEQUENCE [LARGE SCALE GENOMIC DNA]</scope>
    <source>
        <strain evidence="2 3">DSM 102131</strain>
    </source>
</reference>
<dbReference type="InterPro" id="IPR043917">
    <property type="entry name" value="DUF5753"/>
</dbReference>
<dbReference type="Proteomes" id="UP000319927">
    <property type="component" value="Unassembled WGS sequence"/>
</dbReference>
<gene>
    <name evidence="2" type="ORF">FHX75_111384</name>
</gene>
<evidence type="ECO:0000313" key="2">
    <source>
        <dbReference type="EMBL" id="TWG28233.1"/>
    </source>
</evidence>